<evidence type="ECO:0000313" key="2">
    <source>
        <dbReference type="EMBL" id="MBB6522454.1"/>
    </source>
</evidence>
<feature type="signal peptide" evidence="1">
    <location>
        <begin position="1"/>
        <end position="25"/>
    </location>
</feature>
<proteinExistence type="predicted"/>
<evidence type="ECO:0000313" key="3">
    <source>
        <dbReference type="Proteomes" id="UP000528457"/>
    </source>
</evidence>
<keyword evidence="3" id="KW-1185">Reference proteome</keyword>
<dbReference type="AlphaFoldDB" id="A0A7X0MXX3"/>
<dbReference type="RefSeq" id="WP_166845861.1">
    <property type="nucleotide sequence ID" value="NZ_JAAONY010000002.1"/>
</dbReference>
<feature type="chain" id="PRO_5030518257" evidence="1">
    <location>
        <begin position="26"/>
        <end position="116"/>
    </location>
</feature>
<keyword evidence="1" id="KW-0732">Signal</keyword>
<dbReference type="InParanoid" id="A0A7X0MXX3"/>
<sequence length="116" mass="13932">MKQFTQGAVYILVFLLSLTATHLNAQDNKDRLVWDQQENVEQFWDRYIDSRGGLSWERSTDYPEYDKVKEGDTFMVELEQGPCLMEFFHSRWRRANDVWRWGEDMNNYGGCPYVFD</sequence>
<accession>A0A7X0MXX3</accession>
<dbReference type="EMBL" id="JACHHT010000002">
    <property type="protein sequence ID" value="MBB6522454.1"/>
    <property type="molecule type" value="Genomic_DNA"/>
</dbReference>
<organism evidence="2 3">
    <name type="scientific">Pseudoteredinibacter isoporae</name>
    <dbReference type="NCBI Taxonomy" id="570281"/>
    <lineage>
        <taxon>Bacteria</taxon>
        <taxon>Pseudomonadati</taxon>
        <taxon>Pseudomonadota</taxon>
        <taxon>Gammaproteobacteria</taxon>
        <taxon>Cellvibrionales</taxon>
        <taxon>Cellvibrionaceae</taxon>
        <taxon>Pseudoteredinibacter</taxon>
    </lineage>
</organism>
<gene>
    <name evidence="2" type="ORF">HNR48_002739</name>
</gene>
<comment type="caution">
    <text evidence="2">The sequence shown here is derived from an EMBL/GenBank/DDBJ whole genome shotgun (WGS) entry which is preliminary data.</text>
</comment>
<evidence type="ECO:0000256" key="1">
    <source>
        <dbReference type="SAM" id="SignalP"/>
    </source>
</evidence>
<reference evidence="2 3" key="1">
    <citation type="submission" date="2020-08" db="EMBL/GenBank/DDBJ databases">
        <title>Genomic Encyclopedia of Type Strains, Phase IV (KMG-IV): sequencing the most valuable type-strain genomes for metagenomic binning, comparative biology and taxonomic classification.</title>
        <authorList>
            <person name="Goeker M."/>
        </authorList>
    </citation>
    <scope>NUCLEOTIDE SEQUENCE [LARGE SCALE GENOMIC DNA]</scope>
    <source>
        <strain evidence="2 3">DSM 22368</strain>
    </source>
</reference>
<protein>
    <submittedName>
        <fullName evidence="2">Uncharacterized protein</fullName>
    </submittedName>
</protein>
<name>A0A7X0MXX3_9GAMM</name>
<dbReference type="Proteomes" id="UP000528457">
    <property type="component" value="Unassembled WGS sequence"/>
</dbReference>